<evidence type="ECO:0000256" key="1">
    <source>
        <dbReference type="SAM" id="Phobius"/>
    </source>
</evidence>
<keyword evidence="1" id="KW-0812">Transmembrane</keyword>
<feature type="transmembrane region" description="Helical" evidence="1">
    <location>
        <begin position="71"/>
        <end position="93"/>
    </location>
</feature>
<protein>
    <submittedName>
        <fullName evidence="2">Uncharacterized protein</fullName>
    </submittedName>
</protein>
<dbReference type="EMBL" id="JAKEKT020000011">
    <property type="protein sequence ID" value="KAL1647808.1"/>
    <property type="molecule type" value="Genomic_DNA"/>
</dbReference>
<reference evidence="2 3" key="1">
    <citation type="journal article" date="2023" name="Plant Dis.">
        <title>First Report of Diplodia intermedia Causing Canker and Dieback Diseases on Apple Trees in Canada.</title>
        <authorList>
            <person name="Ellouze W."/>
            <person name="Ilyukhin E."/>
            <person name="Sulman M."/>
            <person name="Ali S."/>
        </authorList>
    </citation>
    <scope>NUCLEOTIDE SEQUENCE [LARGE SCALE GENOMIC DNA]</scope>
    <source>
        <strain evidence="2 3">M45-28</strain>
    </source>
</reference>
<name>A0ABR3TZT8_9PEZI</name>
<proteinExistence type="predicted"/>
<sequence length="132" mass="15912">MPACPEWNNRQYTANGVTFEILCNTDNDGNLIDATKHYRLKKRHCLYWNADFWLIDIDHIEPFHSLAFGDIYNFHVIVGLFLEWFNLFPGYFIDRVIAKCLNPLNWIVICLGYFYFYIIRRRNFDNDHSHNQ</sequence>
<evidence type="ECO:0000313" key="3">
    <source>
        <dbReference type="Proteomes" id="UP001521184"/>
    </source>
</evidence>
<evidence type="ECO:0000313" key="2">
    <source>
        <dbReference type="EMBL" id="KAL1647808.1"/>
    </source>
</evidence>
<keyword evidence="1" id="KW-1133">Transmembrane helix</keyword>
<gene>
    <name evidence="2" type="ORF">SLS58_002609</name>
</gene>
<accession>A0ABR3TZT8</accession>
<keyword evidence="1" id="KW-0472">Membrane</keyword>
<dbReference type="Proteomes" id="UP001521184">
    <property type="component" value="Unassembled WGS sequence"/>
</dbReference>
<keyword evidence="3" id="KW-1185">Reference proteome</keyword>
<comment type="caution">
    <text evidence="2">The sequence shown here is derived from an EMBL/GenBank/DDBJ whole genome shotgun (WGS) entry which is preliminary data.</text>
</comment>
<feature type="transmembrane region" description="Helical" evidence="1">
    <location>
        <begin position="100"/>
        <end position="119"/>
    </location>
</feature>
<organism evidence="2 3">
    <name type="scientific">Diplodia intermedia</name>
    <dbReference type="NCBI Taxonomy" id="856260"/>
    <lineage>
        <taxon>Eukaryota</taxon>
        <taxon>Fungi</taxon>
        <taxon>Dikarya</taxon>
        <taxon>Ascomycota</taxon>
        <taxon>Pezizomycotina</taxon>
        <taxon>Dothideomycetes</taxon>
        <taxon>Dothideomycetes incertae sedis</taxon>
        <taxon>Botryosphaeriales</taxon>
        <taxon>Botryosphaeriaceae</taxon>
        <taxon>Diplodia</taxon>
    </lineage>
</organism>